<evidence type="ECO:0000313" key="4">
    <source>
        <dbReference type="Proteomes" id="UP000314294"/>
    </source>
</evidence>
<keyword evidence="4" id="KW-1185">Reference proteome</keyword>
<dbReference type="AlphaFoldDB" id="A0A4Z2IS90"/>
<keyword evidence="1" id="KW-1133">Transmembrane helix</keyword>
<proteinExistence type="predicted"/>
<keyword evidence="2" id="KW-0732">Signal</keyword>
<accession>A0A4Z2IS90</accession>
<keyword evidence="1" id="KW-0472">Membrane</keyword>
<dbReference type="EMBL" id="SRLO01000058">
    <property type="protein sequence ID" value="TNN80063.1"/>
    <property type="molecule type" value="Genomic_DNA"/>
</dbReference>
<keyword evidence="1" id="KW-0812">Transmembrane</keyword>
<feature type="chain" id="PRO_5021228578" evidence="2">
    <location>
        <begin position="35"/>
        <end position="121"/>
    </location>
</feature>
<reference evidence="3 4" key="1">
    <citation type="submission" date="2019-03" db="EMBL/GenBank/DDBJ databases">
        <title>First draft genome of Liparis tanakae, snailfish: a comprehensive survey of snailfish specific genes.</title>
        <authorList>
            <person name="Kim W."/>
            <person name="Song I."/>
            <person name="Jeong J.-H."/>
            <person name="Kim D."/>
            <person name="Kim S."/>
            <person name="Ryu S."/>
            <person name="Song J.Y."/>
            <person name="Lee S.K."/>
        </authorList>
    </citation>
    <scope>NUCLEOTIDE SEQUENCE [LARGE SCALE GENOMIC DNA]</scope>
    <source>
        <tissue evidence="3">Muscle</tissue>
    </source>
</reference>
<evidence type="ECO:0000313" key="3">
    <source>
        <dbReference type="EMBL" id="TNN80063.1"/>
    </source>
</evidence>
<organism evidence="3 4">
    <name type="scientific">Liparis tanakae</name>
    <name type="common">Tanaka's snailfish</name>
    <dbReference type="NCBI Taxonomy" id="230148"/>
    <lineage>
        <taxon>Eukaryota</taxon>
        <taxon>Metazoa</taxon>
        <taxon>Chordata</taxon>
        <taxon>Craniata</taxon>
        <taxon>Vertebrata</taxon>
        <taxon>Euteleostomi</taxon>
        <taxon>Actinopterygii</taxon>
        <taxon>Neopterygii</taxon>
        <taxon>Teleostei</taxon>
        <taxon>Neoteleostei</taxon>
        <taxon>Acanthomorphata</taxon>
        <taxon>Eupercaria</taxon>
        <taxon>Perciformes</taxon>
        <taxon>Cottioidei</taxon>
        <taxon>Cottales</taxon>
        <taxon>Liparidae</taxon>
        <taxon>Liparis</taxon>
    </lineage>
</organism>
<evidence type="ECO:0000256" key="1">
    <source>
        <dbReference type="SAM" id="Phobius"/>
    </source>
</evidence>
<gene>
    <name evidence="3" type="ORF">EYF80_009715</name>
</gene>
<feature type="transmembrane region" description="Helical" evidence="1">
    <location>
        <begin position="99"/>
        <end position="119"/>
    </location>
</feature>
<comment type="caution">
    <text evidence="3">The sequence shown here is derived from an EMBL/GenBank/DDBJ whole genome shotgun (WGS) entry which is preliminary data.</text>
</comment>
<name>A0A4Z2IS90_9TELE</name>
<evidence type="ECO:0000256" key="2">
    <source>
        <dbReference type="SAM" id="SignalP"/>
    </source>
</evidence>
<sequence>MTEVGKAGKTRGLRVHSVLILVLVLPHHPSLQWAIKPDLCPSVAGWLLEARLESELKEFLEIPIRSGVVLRSVVRATIVLRWNGVQQNKQTANTIKTMMVTFFLALSNALALLLSRMFLSL</sequence>
<protein>
    <submittedName>
        <fullName evidence="3">Uncharacterized protein</fullName>
    </submittedName>
</protein>
<feature type="signal peptide" evidence="2">
    <location>
        <begin position="1"/>
        <end position="34"/>
    </location>
</feature>
<dbReference type="Proteomes" id="UP000314294">
    <property type="component" value="Unassembled WGS sequence"/>
</dbReference>